<dbReference type="InterPro" id="IPR030397">
    <property type="entry name" value="SEPARIN_core_dom"/>
</dbReference>
<dbReference type="HOGENOM" id="CLU_000777_0_0_1"/>
<evidence type="ECO:0000313" key="7">
    <source>
        <dbReference type="EMBL" id="EPS98472.1"/>
    </source>
</evidence>
<reference evidence="7 8" key="1">
    <citation type="journal article" date="2012" name="Science">
        <title>The Paleozoic origin of enzymatic lignin decomposition reconstructed from 31 fungal genomes.</title>
        <authorList>
            <person name="Floudas D."/>
            <person name="Binder M."/>
            <person name="Riley R."/>
            <person name="Barry K."/>
            <person name="Blanchette R.A."/>
            <person name="Henrissat B."/>
            <person name="Martinez A.T."/>
            <person name="Otillar R."/>
            <person name="Spatafora J.W."/>
            <person name="Yadav J.S."/>
            <person name="Aerts A."/>
            <person name="Benoit I."/>
            <person name="Boyd A."/>
            <person name="Carlson A."/>
            <person name="Copeland A."/>
            <person name="Coutinho P.M."/>
            <person name="de Vries R.P."/>
            <person name="Ferreira P."/>
            <person name="Findley K."/>
            <person name="Foster B."/>
            <person name="Gaskell J."/>
            <person name="Glotzer D."/>
            <person name="Gorecki P."/>
            <person name="Heitman J."/>
            <person name="Hesse C."/>
            <person name="Hori C."/>
            <person name="Igarashi K."/>
            <person name="Jurgens J.A."/>
            <person name="Kallen N."/>
            <person name="Kersten P."/>
            <person name="Kohler A."/>
            <person name="Kuees U."/>
            <person name="Kumar T.K.A."/>
            <person name="Kuo A."/>
            <person name="LaButti K."/>
            <person name="Larrondo L.F."/>
            <person name="Lindquist E."/>
            <person name="Ling A."/>
            <person name="Lombard V."/>
            <person name="Lucas S."/>
            <person name="Lundell T."/>
            <person name="Martin R."/>
            <person name="McLaughlin D.J."/>
            <person name="Morgenstern I."/>
            <person name="Morin E."/>
            <person name="Murat C."/>
            <person name="Nagy L.G."/>
            <person name="Nolan M."/>
            <person name="Ohm R.A."/>
            <person name="Patyshakuliyeva A."/>
            <person name="Rokas A."/>
            <person name="Ruiz-Duenas F.J."/>
            <person name="Sabat G."/>
            <person name="Salamov A."/>
            <person name="Samejima M."/>
            <person name="Schmutz J."/>
            <person name="Slot J.C."/>
            <person name="St John F."/>
            <person name="Stenlid J."/>
            <person name="Sun H."/>
            <person name="Sun S."/>
            <person name="Syed K."/>
            <person name="Tsang A."/>
            <person name="Wiebenga A."/>
            <person name="Young D."/>
            <person name="Pisabarro A."/>
            <person name="Eastwood D.C."/>
            <person name="Martin F."/>
            <person name="Cullen D."/>
            <person name="Grigoriev I.V."/>
            <person name="Hibbett D.S."/>
        </authorList>
    </citation>
    <scope>NUCLEOTIDE SEQUENCE</scope>
    <source>
        <strain evidence="8">FP-58527</strain>
    </source>
</reference>
<proteinExistence type="predicted"/>
<dbReference type="InterPro" id="IPR011990">
    <property type="entry name" value="TPR-like_helical_dom_sf"/>
</dbReference>
<dbReference type="GO" id="GO:0044732">
    <property type="term" value="C:mitotic spindle pole body"/>
    <property type="evidence" value="ECO:0007669"/>
    <property type="project" value="TreeGrafter"/>
</dbReference>
<dbReference type="EMBL" id="KE504165">
    <property type="protein sequence ID" value="EPS98472.1"/>
    <property type="molecule type" value="Genomic_DNA"/>
</dbReference>
<dbReference type="GO" id="GO:0051307">
    <property type="term" value="P:meiotic chromosome separation"/>
    <property type="evidence" value="ECO:0007669"/>
    <property type="project" value="TreeGrafter"/>
</dbReference>
<dbReference type="GO" id="GO:0004197">
    <property type="term" value="F:cysteine-type endopeptidase activity"/>
    <property type="evidence" value="ECO:0007669"/>
    <property type="project" value="InterPro"/>
</dbReference>
<feature type="region of interest" description="Disordered" evidence="5">
    <location>
        <begin position="360"/>
        <end position="381"/>
    </location>
</feature>
<name>S8E105_FOMSC</name>
<evidence type="ECO:0000259" key="6">
    <source>
        <dbReference type="PROSITE" id="PS51700"/>
    </source>
</evidence>
<evidence type="ECO:0000256" key="5">
    <source>
        <dbReference type="SAM" id="MobiDB-lite"/>
    </source>
</evidence>
<keyword evidence="3" id="KW-0378">Hydrolase</keyword>
<dbReference type="SUPFAM" id="SSF48452">
    <property type="entry name" value="TPR-like"/>
    <property type="match status" value="1"/>
</dbReference>
<evidence type="ECO:0000256" key="1">
    <source>
        <dbReference type="ARBA" id="ARBA00000451"/>
    </source>
</evidence>
<dbReference type="Proteomes" id="UP000015241">
    <property type="component" value="Unassembled WGS sequence"/>
</dbReference>
<dbReference type="PANTHER" id="PTHR12792">
    <property type="entry name" value="EXTRA SPINDLE POLES 1-RELATED"/>
    <property type="match status" value="1"/>
</dbReference>
<protein>
    <recommendedName>
        <fullName evidence="2">separase</fullName>
        <ecNumber evidence="2">3.4.22.49</ecNumber>
    </recommendedName>
</protein>
<feature type="domain" description="Peptidase C50" evidence="6">
    <location>
        <begin position="1957"/>
        <end position="2054"/>
    </location>
</feature>
<evidence type="ECO:0000313" key="8">
    <source>
        <dbReference type="Proteomes" id="UP000015241"/>
    </source>
</evidence>
<feature type="compositionally biased region" description="Basic and acidic residues" evidence="5">
    <location>
        <begin position="1216"/>
        <end position="1239"/>
    </location>
</feature>
<dbReference type="OrthoDB" id="10255632at2759"/>
<dbReference type="PROSITE" id="PS51700">
    <property type="entry name" value="SEPARIN"/>
    <property type="match status" value="1"/>
</dbReference>
<dbReference type="GO" id="GO:0072686">
    <property type="term" value="C:mitotic spindle"/>
    <property type="evidence" value="ECO:0007669"/>
    <property type="project" value="TreeGrafter"/>
</dbReference>
<dbReference type="Pfam" id="PF03568">
    <property type="entry name" value="Separin_C"/>
    <property type="match status" value="1"/>
</dbReference>
<dbReference type="Gene3D" id="1.25.40.10">
    <property type="entry name" value="Tetratricopeptide repeat domain"/>
    <property type="match status" value="1"/>
</dbReference>
<dbReference type="GO" id="GO:0005634">
    <property type="term" value="C:nucleus"/>
    <property type="evidence" value="ECO:0007669"/>
    <property type="project" value="InterPro"/>
</dbReference>
<dbReference type="eggNOG" id="KOG1849">
    <property type="taxonomic scope" value="Eukaryota"/>
</dbReference>
<evidence type="ECO:0000256" key="2">
    <source>
        <dbReference type="ARBA" id="ARBA00012489"/>
    </source>
</evidence>
<feature type="compositionally biased region" description="Low complexity" evidence="5">
    <location>
        <begin position="1"/>
        <end position="18"/>
    </location>
</feature>
<dbReference type="GO" id="GO:0006508">
    <property type="term" value="P:proteolysis"/>
    <property type="evidence" value="ECO:0007669"/>
    <property type="project" value="InterPro"/>
</dbReference>
<feature type="region of interest" description="Disordered" evidence="5">
    <location>
        <begin position="927"/>
        <end position="965"/>
    </location>
</feature>
<keyword evidence="8" id="KW-1185">Reference proteome</keyword>
<sequence>MPPSSSTRPTTSSRPGRSAVRAKTTLDDLADEVANKLTLREPRTVKGKAKAVPTNEERKATAMRTVNTVSKTLSELVARNSSRRIQKIPEETINTAICALQSLRELNPGDVDTERAASSMAGKLVSLEMDDAVTHILSDMRPALIALYSPNHSPPTKLFLPQLLAPPLPPPGIQLSELSLTLLATFLLHSMTLLSRRTDDLAAMLSLLRDPSIPSLFAWAPILSALPAKHHDALFTRTYTVMTKAASQPGVPMQHAFALRMYALECLVMTRPGVVAPDTLWDQAVKWARFHAAEPLAGDDSRIQDILQSVQRLVRSLRQREDDVSFLEGPGFARFCEVWVLWAQQIGDIAAVDQIMQLRQGGGSRTSSPSGSSTAVSTTSDHAHAAVDPASVCMTLTQATAVFERWAECLPQDRAARLDATVAAVHSAQPYLSAVDEQLRGRDKIRRALERLRRMVIKVLEPTAQENAADANLPEDARCGARKVLQLIAQVSIDGVHKNMEVDGAAVIDSDLVTPALETLLVLARTSLIIRNPDTYAASWDVLQEARTLVFEHIVGRGPATAEVILEVIRHPHEKSAHGEVGWTPETTATLANYTRCVAGAFHNIAGALCQADRISHAVRFLNEGCVLGKLALEMHRVAVEEAGSDGQEEGVRDKEGWKQLEEQLWHRWEILGVCQAKTGDRKANANMCLQLAFEAFVEAIKIFPLDLASVCEGLGTSSASAVFEASPPLQQLGKLLDRVTYMGACDLFLEPDAISAKSWYSVATSTGVTDVQQKAFIGALLERQVASLEGSRWKKGVDRVVQQFLRHALVVFEAAAYPIRRTRIFLQLLEGAYYAMDERGGGKILGMSAEDLGVQVRALLNCQDLGRDSELSTIRTGLLATLHLWLALHAHRYMATDAAFTTIARHANEASKILKNMVQQVPRLSLAGQPQAKAKSPKELRAPARKPMKRVVTAPKPRSGIPRTTRATRGLATELPVTPKPRRALNEISLNATLKLSKDAPLAKPSLFAAIFDNLPSAVNLIQMVAQLSGMLGHIFVKVQLLGLARRLSEQCAGDCSREYLMTSIELAYEYSQLGRANRALSIYSHALQAVDKASDPELQALLYLRHSESLAAAGQVLQSASTYCEALALLDSLSSLEDKGTTTAEKVRMRVCTLERAALAARAFAMIQHARDDPSTSLDGLLQSLRLWNRALETITRLRPSQAQQPQSEPDNPFEVKKDDNAPSDPSRPKPLDEKDQATSQRTFQRRQFMDGTEWRLAEGLLVTIFALVRAYYARGSPREADYFIQQASALAHSLNAPAMIGRSLARQGEIALRLGNLEEGCKYLMEAANLMSNVCGPDAVDIHRLRGDYSLRSADEQTAQQLYTEATAMLDELGKMFAGLDTNASRKSLNASRRASAPGRDDADGTLAPTLLAAVLRQHITLLRDAGEDYNSLLQRFSTLPPTSETKAEESVLTAKLTLDDVFSQFRADMFLSSLAESAIMIPMGISSDRVLGTNTIMREILNTLSAAEGSLRSDLGLIANRGNVSSVRDTAISLALISALQSSLSSGSTDVSHLVARLIDMSTSITLRREMLEAIKHKFIDCINVSDLQPPRITLNGTPIPLTEPPKPSRRSLFLDPEDEPDPITFNDMASCKAYWKSVAARYQSSIFDESGQTTAGRPPLPKNWSVINISVTEDKNMLFVSRQRTGREPLVFCLPLRGRREDEGDERLTFADAMDELKEIMRLNDEGTRGAASVKKNDRAARAAWWAARGALDQRLRDLLGNIEFCWLGAFKTVLSAPVQTRPEDLNALRARIDTLFASSLVSRARDRRTQQHERVRLDDALLECFAALPADCRDEELEDLVYFVLDLYQFHGVPVAMAEVDVDLVVVDLRSALEEHRARTQGRTVPVRDHHTFLVLDKNVQGVPWESLPVLRGQSISRIPNMDFLIDRIELAQQRRGSGPRAVVDRIDVDIKKAYYVLNPSGDLRNTQDRFADWAKGMHRAGWDGIIGKAPSEQQLVDALTRNDLVVYFGHGGAEQYVRSTKIRHLPRCAATMLWGCSSGALRDMGDFDRTGTPYNYMLAGCPTLVANLWDVTDRDIDKFSQAVFDELQLTPGAVAQPPRADPKSVVTAVAQARESCKLKYLTGAAPVVYGIPFYL</sequence>
<dbReference type="EC" id="3.4.22.49" evidence="2"/>
<feature type="region of interest" description="Disordered" evidence="5">
    <location>
        <begin position="1200"/>
        <end position="1247"/>
    </location>
</feature>
<feature type="compositionally biased region" description="Polar residues" evidence="5">
    <location>
        <begin position="1201"/>
        <end position="1212"/>
    </location>
</feature>
<keyword evidence="4" id="KW-0159">Chromosome partition</keyword>
<comment type="catalytic activity">
    <reaction evidence="1">
        <text>All bonds known to be hydrolyzed by this endopeptidase have arginine in P1 and an acidic residue in P4. P6 is often occupied by an acidic residue or by a hydroxy-amino-acid residue, the phosphorylation of which enhances cleavage.</text>
        <dbReference type="EC" id="3.4.22.49"/>
    </reaction>
</comment>
<feature type="region of interest" description="Disordered" evidence="5">
    <location>
        <begin position="1"/>
        <end position="27"/>
    </location>
</feature>
<gene>
    <name evidence="7" type="ORF">FOMPIDRAFT_1126422</name>
</gene>
<evidence type="ECO:0000256" key="3">
    <source>
        <dbReference type="ARBA" id="ARBA00022801"/>
    </source>
</evidence>
<dbReference type="GO" id="GO:0005737">
    <property type="term" value="C:cytoplasm"/>
    <property type="evidence" value="ECO:0007669"/>
    <property type="project" value="TreeGrafter"/>
</dbReference>
<dbReference type="InterPro" id="IPR005314">
    <property type="entry name" value="Peptidase_C50"/>
</dbReference>
<organism evidence="7 8">
    <name type="scientific">Fomitopsis schrenkii</name>
    <name type="common">Brown rot fungus</name>
    <dbReference type="NCBI Taxonomy" id="2126942"/>
    <lineage>
        <taxon>Eukaryota</taxon>
        <taxon>Fungi</taxon>
        <taxon>Dikarya</taxon>
        <taxon>Basidiomycota</taxon>
        <taxon>Agaricomycotina</taxon>
        <taxon>Agaricomycetes</taxon>
        <taxon>Polyporales</taxon>
        <taxon>Fomitopsis</taxon>
    </lineage>
</organism>
<accession>S8E105</accession>
<feature type="compositionally biased region" description="Low complexity" evidence="5">
    <location>
        <begin position="365"/>
        <end position="380"/>
    </location>
</feature>
<evidence type="ECO:0000256" key="4">
    <source>
        <dbReference type="ARBA" id="ARBA00022829"/>
    </source>
</evidence>
<dbReference type="PANTHER" id="PTHR12792:SF0">
    <property type="entry name" value="SEPARIN"/>
    <property type="match status" value="1"/>
</dbReference>
<dbReference type="InParanoid" id="S8E105"/>
<dbReference type="STRING" id="743788.S8E105"/>